<feature type="domain" description="HTH cro/C1-type" evidence="1">
    <location>
        <begin position="24"/>
        <end position="80"/>
    </location>
</feature>
<dbReference type="AlphaFoldDB" id="A0A5J4PQV7"/>
<dbReference type="InterPro" id="IPR010982">
    <property type="entry name" value="Lambda_DNA-bd_dom_sf"/>
</dbReference>
<comment type="caution">
    <text evidence="2">The sequence shown here is derived from an EMBL/GenBank/DDBJ whole genome shotgun (WGS) entry which is preliminary data.</text>
</comment>
<evidence type="ECO:0000259" key="1">
    <source>
        <dbReference type="PROSITE" id="PS50943"/>
    </source>
</evidence>
<proteinExistence type="predicted"/>
<reference evidence="2" key="1">
    <citation type="submission" date="2019-03" db="EMBL/GenBank/DDBJ databases">
        <title>Single cell metagenomics reveals metabolic interactions within the superorganism composed of flagellate Streblomastix strix and complex community of Bacteroidetes bacteria on its surface.</title>
        <authorList>
            <person name="Treitli S.C."/>
            <person name="Kolisko M."/>
            <person name="Husnik F."/>
            <person name="Keeling P."/>
            <person name="Hampl V."/>
        </authorList>
    </citation>
    <scope>NUCLEOTIDE SEQUENCE</scope>
    <source>
        <strain evidence="2">STM</strain>
    </source>
</reference>
<dbReference type="SMART" id="SM00530">
    <property type="entry name" value="HTH_XRE"/>
    <property type="match status" value="1"/>
</dbReference>
<dbReference type="SUPFAM" id="SSF47413">
    <property type="entry name" value="lambda repressor-like DNA-binding domains"/>
    <property type="match status" value="1"/>
</dbReference>
<dbReference type="CDD" id="cd00093">
    <property type="entry name" value="HTH_XRE"/>
    <property type="match status" value="1"/>
</dbReference>
<dbReference type="GO" id="GO:0003677">
    <property type="term" value="F:DNA binding"/>
    <property type="evidence" value="ECO:0007669"/>
    <property type="project" value="InterPro"/>
</dbReference>
<protein>
    <recommendedName>
        <fullName evidence="1">HTH cro/C1-type domain-containing protein</fullName>
    </recommendedName>
</protein>
<accession>A0A5J4PQV7</accession>
<dbReference type="EMBL" id="SNRY01006883">
    <property type="protein sequence ID" value="KAA6311562.1"/>
    <property type="molecule type" value="Genomic_DNA"/>
</dbReference>
<dbReference type="PROSITE" id="PS50943">
    <property type="entry name" value="HTH_CROC1"/>
    <property type="match status" value="1"/>
</dbReference>
<evidence type="ECO:0000313" key="2">
    <source>
        <dbReference type="EMBL" id="KAA6311562.1"/>
    </source>
</evidence>
<organism evidence="2">
    <name type="scientific">termite gut metagenome</name>
    <dbReference type="NCBI Taxonomy" id="433724"/>
    <lineage>
        <taxon>unclassified sequences</taxon>
        <taxon>metagenomes</taxon>
        <taxon>organismal metagenomes</taxon>
    </lineage>
</organism>
<name>A0A5J4PQV7_9ZZZZ</name>
<gene>
    <name evidence="2" type="ORF">EZS27_037330</name>
</gene>
<feature type="non-terminal residue" evidence="2">
    <location>
        <position position="86"/>
    </location>
</feature>
<sequence>MAFFLSFEIKKMKKEIDKYVSDVLKKKRYEMKWSQQQLSDYTGLSKGFINCLENCKKPERLNVFHINLFAEVFDCSPREFLPEKPI</sequence>
<dbReference type="Gene3D" id="1.10.260.40">
    <property type="entry name" value="lambda repressor-like DNA-binding domains"/>
    <property type="match status" value="1"/>
</dbReference>
<dbReference type="InterPro" id="IPR001387">
    <property type="entry name" value="Cro/C1-type_HTH"/>
</dbReference>
<dbReference type="Pfam" id="PF13443">
    <property type="entry name" value="HTH_26"/>
    <property type="match status" value="1"/>
</dbReference>